<dbReference type="PANTHER" id="PTHR24242">
    <property type="entry name" value="G-PROTEIN COUPLED RECEPTOR"/>
    <property type="match status" value="1"/>
</dbReference>
<evidence type="ECO:0000256" key="1">
    <source>
        <dbReference type="ARBA" id="ARBA00004651"/>
    </source>
</evidence>
<feature type="transmembrane region" description="Helical" evidence="14">
    <location>
        <begin position="145"/>
        <end position="163"/>
    </location>
</feature>
<dbReference type="GO" id="GO:0005886">
    <property type="term" value="C:plasma membrane"/>
    <property type="evidence" value="ECO:0007669"/>
    <property type="project" value="UniProtKB-SubCell"/>
</dbReference>
<dbReference type="InParanoid" id="A0A6I8STC3"/>
<keyword evidence="5 14" id="KW-0552">Olfaction</keyword>
<evidence type="ECO:0000256" key="6">
    <source>
        <dbReference type="ARBA" id="ARBA00022989"/>
    </source>
</evidence>
<keyword evidence="10 13" id="KW-0675">Receptor</keyword>
<dbReference type="Ensembl" id="ENSXETT00000099039">
    <property type="protein sequence ID" value="ENSXETP00000098001"/>
    <property type="gene ID" value="ENSXETG00000038334"/>
</dbReference>
<dbReference type="InterPro" id="IPR050939">
    <property type="entry name" value="Olfactory_GPCR1"/>
</dbReference>
<name>A0A6I8STC3_XENTR</name>
<evidence type="ECO:0000259" key="15">
    <source>
        <dbReference type="PROSITE" id="PS50262"/>
    </source>
</evidence>
<dbReference type="PROSITE" id="PS50262">
    <property type="entry name" value="G_PROTEIN_RECEP_F1_2"/>
    <property type="match status" value="1"/>
</dbReference>
<dbReference type="InterPro" id="IPR000276">
    <property type="entry name" value="GPCR_Rhodpsn"/>
</dbReference>
<keyword evidence="7 13" id="KW-0297">G-protein coupled receptor</keyword>
<feature type="domain" description="G-protein coupled receptors family 1 profile" evidence="15">
    <location>
        <begin position="41"/>
        <end position="280"/>
    </location>
</feature>
<keyword evidence="11" id="KW-0325">Glycoprotein</keyword>
<evidence type="ECO:0000256" key="14">
    <source>
        <dbReference type="RuleBase" id="RU363047"/>
    </source>
</evidence>
<evidence type="ECO:0000256" key="7">
    <source>
        <dbReference type="ARBA" id="ARBA00023040"/>
    </source>
</evidence>
<comment type="similarity">
    <text evidence="13">Belongs to the G-protein coupled receptor 1 family.</text>
</comment>
<dbReference type="InterPro" id="IPR000725">
    <property type="entry name" value="Olfact_rcpt"/>
</dbReference>
<dbReference type="SUPFAM" id="SSF81321">
    <property type="entry name" value="Family A G protein-coupled receptor-like"/>
    <property type="match status" value="1"/>
</dbReference>
<reference evidence="16" key="1">
    <citation type="journal article" date="2010" name="Science">
        <title>The genome of the Western clawed frog Xenopus tropicalis.</title>
        <authorList>
            <person name="Hellsten U."/>
            <person name="Harland R.M."/>
            <person name="Gilchrist M.J."/>
            <person name="Hendrix D."/>
            <person name="Jurka J."/>
            <person name="Kapitonov V."/>
            <person name="Ovcharenko I."/>
            <person name="Putnam N.H."/>
            <person name="Shu S."/>
            <person name="Taher L."/>
            <person name="Blitz I.L."/>
            <person name="Blumberg B."/>
            <person name="Dichmann D.S."/>
            <person name="Dubchak I."/>
            <person name="Amaya E."/>
            <person name="Detter J.C."/>
            <person name="Fletcher R."/>
            <person name="Gerhard D.S."/>
            <person name="Goodstein D."/>
            <person name="Graves T."/>
            <person name="Grigoriev I.V."/>
            <person name="Grimwood J."/>
            <person name="Kawashima T."/>
            <person name="Lindquist E."/>
            <person name="Lucas S.M."/>
            <person name="Mead P.E."/>
            <person name="Mitros T."/>
            <person name="Ogino H."/>
            <person name="Ohta Y."/>
            <person name="Poliakov A.V."/>
            <person name="Pollet N."/>
            <person name="Robert J."/>
            <person name="Salamov A."/>
            <person name="Sater A.K."/>
            <person name="Schmutz J."/>
            <person name="Terry A."/>
            <person name="Vize P.D."/>
            <person name="Warren W.C."/>
            <person name="Wells D."/>
            <person name="Wills A."/>
            <person name="Wilson R.K."/>
            <person name="Zimmerman L.B."/>
            <person name="Zorn A.M."/>
            <person name="Grainger R."/>
            <person name="Grammer T."/>
            <person name="Khokha M.K."/>
            <person name="Richardson P.M."/>
            <person name="Rokhsar D.S."/>
        </authorList>
    </citation>
    <scope>NUCLEOTIDE SEQUENCE [LARGE SCALE GENOMIC DNA]</scope>
    <source>
        <strain evidence="16">Nigerian</strain>
    </source>
</reference>
<keyword evidence="3 14" id="KW-0716">Sensory transduction</keyword>
<dbReference type="GO" id="GO:0004930">
    <property type="term" value="F:G protein-coupled receptor activity"/>
    <property type="evidence" value="ECO:0007669"/>
    <property type="project" value="UniProtKB-KW"/>
</dbReference>
<dbReference type="Gene3D" id="1.20.1070.10">
    <property type="entry name" value="Rhodopsin 7-helix transmembrane proteins"/>
    <property type="match status" value="1"/>
</dbReference>
<protein>
    <recommendedName>
        <fullName evidence="14">Olfactory receptor</fullName>
    </recommendedName>
</protein>
<dbReference type="PRINTS" id="PR00237">
    <property type="entry name" value="GPCRRHODOPSN"/>
</dbReference>
<dbReference type="PANTHER" id="PTHR24242:SF359">
    <property type="entry name" value="ODORANT RECEPTOR-RELATED"/>
    <property type="match status" value="1"/>
</dbReference>
<evidence type="ECO:0000256" key="9">
    <source>
        <dbReference type="ARBA" id="ARBA00023157"/>
    </source>
</evidence>
<keyword evidence="8 14" id="KW-0472">Membrane</keyword>
<dbReference type="AlphaFoldDB" id="A0A6I8STC3"/>
<dbReference type="GeneTree" id="ENSGT01140000282520"/>
<evidence type="ECO:0000256" key="4">
    <source>
        <dbReference type="ARBA" id="ARBA00022692"/>
    </source>
</evidence>
<evidence type="ECO:0000256" key="10">
    <source>
        <dbReference type="ARBA" id="ARBA00023170"/>
    </source>
</evidence>
<sequence length="280" mass="31621">MKIIDVHNATGFILAGFSSHPQLQHVLFLVFLLIYVLTVTENIIIIGIVKYHPKLHKPMYYLLSTLLISDFSESGPLYVTVTMPKLLSILVAQNKQISFVACITQLYVFISLACTECMLLAGMAFDRYVAICIPLRYPVIMNNSLCLYIVIGCWACGFSIAMLKVGFISRLTFCGDFINHFFCDISPLLNLACKDMSLPELVDFILAIMVSTVPLIMIIVSYLFILQAILKIPSNLGKINTFDKNKLVSIFYSIFTPMLNPVIYCLRNREVKEVLRKTFG</sequence>
<keyword evidence="6 14" id="KW-1133">Transmembrane helix</keyword>
<evidence type="ECO:0000256" key="2">
    <source>
        <dbReference type="ARBA" id="ARBA00022475"/>
    </source>
</evidence>
<proteinExistence type="inferred from homology"/>
<dbReference type="PROSITE" id="PS00237">
    <property type="entry name" value="G_PROTEIN_RECEP_F1_1"/>
    <property type="match status" value="1"/>
</dbReference>
<dbReference type="GO" id="GO:0004984">
    <property type="term" value="F:olfactory receptor activity"/>
    <property type="evidence" value="ECO:0007669"/>
    <property type="project" value="InterPro"/>
</dbReference>
<reference evidence="16" key="2">
    <citation type="submission" date="2020-05" db="UniProtKB">
        <authorList>
            <consortium name="Ensembl"/>
        </authorList>
    </citation>
    <scope>IDENTIFICATION</scope>
</reference>
<keyword evidence="4 13" id="KW-0812">Transmembrane</keyword>
<organism evidence="16">
    <name type="scientific">Xenopus tropicalis</name>
    <name type="common">Western clawed frog</name>
    <name type="synonym">Silurana tropicalis</name>
    <dbReference type="NCBI Taxonomy" id="8364"/>
    <lineage>
        <taxon>Eukaryota</taxon>
        <taxon>Metazoa</taxon>
        <taxon>Chordata</taxon>
        <taxon>Craniata</taxon>
        <taxon>Vertebrata</taxon>
        <taxon>Euteleostomi</taxon>
        <taxon>Amphibia</taxon>
        <taxon>Batrachia</taxon>
        <taxon>Anura</taxon>
        <taxon>Pipoidea</taxon>
        <taxon>Pipidae</taxon>
        <taxon>Xenopodinae</taxon>
        <taxon>Xenopus</taxon>
        <taxon>Silurana</taxon>
    </lineage>
</organism>
<keyword evidence="2 14" id="KW-1003">Cell membrane</keyword>
<comment type="subcellular location">
    <subcellularLocation>
        <location evidence="1 14">Cell membrane</location>
        <topology evidence="1 14">Multi-pass membrane protein</topology>
    </subcellularLocation>
</comment>
<feature type="transmembrane region" description="Helical" evidence="14">
    <location>
        <begin position="26"/>
        <end position="48"/>
    </location>
</feature>
<evidence type="ECO:0000256" key="12">
    <source>
        <dbReference type="ARBA" id="ARBA00023224"/>
    </source>
</evidence>
<evidence type="ECO:0000256" key="8">
    <source>
        <dbReference type="ARBA" id="ARBA00023136"/>
    </source>
</evidence>
<evidence type="ECO:0000256" key="11">
    <source>
        <dbReference type="ARBA" id="ARBA00023180"/>
    </source>
</evidence>
<dbReference type="InterPro" id="IPR017452">
    <property type="entry name" value="GPCR_Rhodpsn_7TM"/>
</dbReference>
<evidence type="ECO:0000313" key="16">
    <source>
        <dbReference type="Ensembl" id="ENSXETP00000098001"/>
    </source>
</evidence>
<keyword evidence="9" id="KW-1015">Disulfide bond</keyword>
<evidence type="ECO:0000256" key="3">
    <source>
        <dbReference type="ARBA" id="ARBA00022606"/>
    </source>
</evidence>
<dbReference type="PRINTS" id="PR00245">
    <property type="entry name" value="OLFACTORYR"/>
</dbReference>
<evidence type="ECO:0000256" key="5">
    <source>
        <dbReference type="ARBA" id="ARBA00022725"/>
    </source>
</evidence>
<feature type="transmembrane region" description="Helical" evidence="14">
    <location>
        <begin position="247"/>
        <end position="264"/>
    </location>
</feature>
<evidence type="ECO:0000256" key="13">
    <source>
        <dbReference type="RuleBase" id="RU000688"/>
    </source>
</evidence>
<feature type="transmembrane region" description="Helical" evidence="14">
    <location>
        <begin position="60"/>
        <end position="78"/>
    </location>
</feature>
<dbReference type="Pfam" id="PF13853">
    <property type="entry name" value="7tm_4"/>
    <property type="match status" value="1"/>
</dbReference>
<keyword evidence="12 13" id="KW-0807">Transducer</keyword>
<accession>A0A6I8STC3</accession>
<feature type="transmembrane region" description="Helical" evidence="14">
    <location>
        <begin position="204"/>
        <end position="226"/>
    </location>
</feature>
<dbReference type="FunFam" id="1.20.1070.10:FF:000015">
    <property type="entry name" value="Olfactory receptor"/>
    <property type="match status" value="1"/>
</dbReference>
<feature type="transmembrane region" description="Helical" evidence="14">
    <location>
        <begin position="98"/>
        <end position="125"/>
    </location>
</feature>